<dbReference type="HAMAP" id="MF_00558">
    <property type="entry name" value="Succ_CoA_beta"/>
    <property type="match status" value="1"/>
</dbReference>
<dbReference type="UniPathway" id="UPA00223">
    <property type="reaction ID" value="UER00999"/>
</dbReference>
<evidence type="ECO:0000259" key="11">
    <source>
        <dbReference type="PROSITE" id="PS50975"/>
    </source>
</evidence>
<dbReference type="FunFam" id="3.30.1490.20:FF:000002">
    <property type="entry name" value="Succinate--CoA ligase [ADP-forming] subunit beta"/>
    <property type="match status" value="1"/>
</dbReference>
<dbReference type="InterPro" id="IPR013650">
    <property type="entry name" value="ATP-grasp_succ-CoA_synth-type"/>
</dbReference>
<dbReference type="OrthoDB" id="9802602at2"/>
<dbReference type="GO" id="GO:0042709">
    <property type="term" value="C:succinate-CoA ligase complex"/>
    <property type="evidence" value="ECO:0007669"/>
    <property type="project" value="TreeGrafter"/>
</dbReference>
<reference evidence="12 13" key="1">
    <citation type="submission" date="2018-06" db="EMBL/GenBank/DDBJ databases">
        <title>Genomic Encyclopedia of Type Strains, Phase III (KMG-III): the genomes of soil and plant-associated and newly described type strains.</title>
        <authorList>
            <person name="Whitman W."/>
        </authorList>
    </citation>
    <scope>NUCLEOTIDE SEQUENCE [LARGE SCALE GENOMIC DNA]</scope>
    <source>
        <strain evidence="12 13">CECT 7377</strain>
    </source>
</reference>
<dbReference type="PANTHER" id="PTHR11815:SF10">
    <property type="entry name" value="SUCCINATE--COA LIGASE [GDP-FORMING] SUBUNIT BETA, MITOCHONDRIAL"/>
    <property type="match status" value="1"/>
</dbReference>
<feature type="binding site" evidence="10">
    <location>
        <position position="46"/>
    </location>
    <ligand>
        <name>ATP</name>
        <dbReference type="ChEBI" id="CHEBI:30616"/>
    </ligand>
</feature>
<dbReference type="SUPFAM" id="SSF52210">
    <property type="entry name" value="Succinyl-CoA synthetase domains"/>
    <property type="match status" value="1"/>
</dbReference>
<feature type="binding site" evidence="10">
    <location>
        <position position="107"/>
    </location>
    <ligand>
        <name>ATP</name>
        <dbReference type="ChEBI" id="CHEBI:30616"/>
    </ligand>
</feature>
<keyword evidence="4 10" id="KW-0479">Metal-binding</keyword>
<dbReference type="Pfam" id="PF08442">
    <property type="entry name" value="ATP-grasp_2"/>
    <property type="match status" value="1"/>
</dbReference>
<dbReference type="EMBL" id="QNSE01000004">
    <property type="protein sequence ID" value="RBP84214.1"/>
    <property type="molecule type" value="Genomic_DNA"/>
</dbReference>
<feature type="binding site" evidence="10">
    <location>
        <position position="99"/>
    </location>
    <ligand>
        <name>ATP</name>
        <dbReference type="ChEBI" id="CHEBI:30616"/>
    </ligand>
</feature>
<dbReference type="SUPFAM" id="SSF56059">
    <property type="entry name" value="Glutathione synthetase ATP-binding domain-like"/>
    <property type="match status" value="1"/>
</dbReference>
<dbReference type="Pfam" id="PF00549">
    <property type="entry name" value="Ligase_CoA"/>
    <property type="match status" value="1"/>
</dbReference>
<dbReference type="InterPro" id="IPR011761">
    <property type="entry name" value="ATP-grasp"/>
</dbReference>
<evidence type="ECO:0000256" key="8">
    <source>
        <dbReference type="ARBA" id="ARBA00050563"/>
    </source>
</evidence>
<evidence type="ECO:0000256" key="6">
    <source>
        <dbReference type="ARBA" id="ARBA00022840"/>
    </source>
</evidence>
<dbReference type="InterPro" id="IPR005809">
    <property type="entry name" value="Succ_CoA_ligase-like_bsu"/>
</dbReference>
<protein>
    <recommendedName>
        <fullName evidence="10">Succinate--CoA ligase [ADP-forming] subunit beta</fullName>
        <ecNumber evidence="10">6.2.1.5</ecNumber>
    </recommendedName>
    <alternativeName>
        <fullName evidence="10">Succinyl-CoA synthetase subunit beta</fullName>
        <shortName evidence="10">SCS-beta</shortName>
    </alternativeName>
</protein>
<keyword evidence="7 10" id="KW-0460">Magnesium</keyword>
<proteinExistence type="inferred from homology"/>
<feature type="domain" description="ATP-grasp" evidence="11">
    <location>
        <begin position="9"/>
        <end position="229"/>
    </location>
</feature>
<dbReference type="GO" id="GO:0006104">
    <property type="term" value="P:succinyl-CoA metabolic process"/>
    <property type="evidence" value="ECO:0007669"/>
    <property type="project" value="TreeGrafter"/>
</dbReference>
<dbReference type="PROSITE" id="PS50975">
    <property type="entry name" value="ATP_GRASP"/>
    <property type="match status" value="1"/>
</dbReference>
<dbReference type="GO" id="GO:0004775">
    <property type="term" value="F:succinate-CoA ligase (ADP-forming) activity"/>
    <property type="evidence" value="ECO:0007669"/>
    <property type="project" value="UniProtKB-UniRule"/>
</dbReference>
<evidence type="ECO:0000256" key="10">
    <source>
        <dbReference type="HAMAP-Rule" id="MF_00558"/>
    </source>
</evidence>
<dbReference type="Gene3D" id="3.30.470.20">
    <property type="entry name" value="ATP-grasp fold, B domain"/>
    <property type="match status" value="1"/>
</dbReference>
<dbReference type="InterPro" id="IPR016102">
    <property type="entry name" value="Succinyl-CoA_synth-like"/>
</dbReference>
<organism evidence="12 13">
    <name type="scientific">Marinomonas rhizomae</name>
    <dbReference type="NCBI Taxonomy" id="491948"/>
    <lineage>
        <taxon>Bacteria</taxon>
        <taxon>Pseudomonadati</taxon>
        <taxon>Pseudomonadota</taxon>
        <taxon>Gammaproteobacteria</taxon>
        <taxon>Oceanospirillales</taxon>
        <taxon>Oceanospirillaceae</taxon>
        <taxon>Marinomonas</taxon>
    </lineage>
</organism>
<comment type="catalytic activity">
    <reaction evidence="8">
        <text>succinate + ATP + CoA = succinyl-CoA + ADP + phosphate</text>
        <dbReference type="Rhea" id="RHEA:17661"/>
        <dbReference type="ChEBI" id="CHEBI:30031"/>
        <dbReference type="ChEBI" id="CHEBI:30616"/>
        <dbReference type="ChEBI" id="CHEBI:43474"/>
        <dbReference type="ChEBI" id="CHEBI:57287"/>
        <dbReference type="ChEBI" id="CHEBI:57292"/>
        <dbReference type="ChEBI" id="CHEBI:456216"/>
        <dbReference type="EC" id="6.2.1.5"/>
    </reaction>
    <physiologicalReaction direction="right-to-left" evidence="8">
        <dbReference type="Rhea" id="RHEA:17663"/>
    </physiologicalReaction>
</comment>
<dbReference type="PROSITE" id="PS01217">
    <property type="entry name" value="SUCCINYL_COA_LIG_3"/>
    <property type="match status" value="1"/>
</dbReference>
<dbReference type="AlphaFoldDB" id="A0A366JD43"/>
<evidence type="ECO:0000256" key="5">
    <source>
        <dbReference type="ARBA" id="ARBA00022741"/>
    </source>
</evidence>
<comment type="pathway">
    <text evidence="10">Carbohydrate metabolism; tricarboxylic acid cycle; succinate from succinyl-CoA (ligase route): step 1/1.</text>
</comment>
<dbReference type="GO" id="GO:0006099">
    <property type="term" value="P:tricarboxylic acid cycle"/>
    <property type="evidence" value="ECO:0007669"/>
    <property type="project" value="UniProtKB-UniRule"/>
</dbReference>
<dbReference type="FunFam" id="3.30.470.20:FF:000002">
    <property type="entry name" value="Succinate--CoA ligase [ADP-forming] subunit beta"/>
    <property type="match status" value="1"/>
</dbReference>
<evidence type="ECO:0000313" key="13">
    <source>
        <dbReference type="Proteomes" id="UP000252792"/>
    </source>
</evidence>
<dbReference type="NCBIfam" id="TIGR01016">
    <property type="entry name" value="sucCoAbeta"/>
    <property type="match status" value="1"/>
</dbReference>
<dbReference type="InterPro" id="IPR005811">
    <property type="entry name" value="SUCC_ACL_C"/>
</dbReference>
<feature type="binding site" evidence="10">
    <location>
        <position position="213"/>
    </location>
    <ligand>
        <name>Mg(2+)</name>
        <dbReference type="ChEBI" id="CHEBI:18420"/>
    </ligand>
</feature>
<feature type="binding site" evidence="10">
    <location>
        <position position="199"/>
    </location>
    <ligand>
        <name>Mg(2+)</name>
        <dbReference type="ChEBI" id="CHEBI:18420"/>
    </ligand>
</feature>
<dbReference type="PIRSF" id="PIRSF001554">
    <property type="entry name" value="SucCS_beta"/>
    <property type="match status" value="1"/>
</dbReference>
<evidence type="ECO:0000256" key="9">
    <source>
        <dbReference type="ARBA" id="ARBA00052891"/>
    </source>
</evidence>
<keyword evidence="3 10" id="KW-0436">Ligase</keyword>
<feature type="binding site" evidence="10">
    <location>
        <position position="264"/>
    </location>
    <ligand>
        <name>substrate</name>
        <note>ligand shared with subunit alpha</note>
    </ligand>
</feature>
<dbReference type="GO" id="GO:0005829">
    <property type="term" value="C:cytosol"/>
    <property type="evidence" value="ECO:0007669"/>
    <property type="project" value="TreeGrafter"/>
</dbReference>
<comment type="cofactor">
    <cofactor evidence="10">
        <name>Mg(2+)</name>
        <dbReference type="ChEBI" id="CHEBI:18420"/>
    </cofactor>
    <text evidence="10">Binds 1 Mg(2+) ion per subunit.</text>
</comment>
<keyword evidence="5 10" id="KW-0547">Nucleotide-binding</keyword>
<sequence>MNLHEYQAKQLFAEYGLPVSTGYAVDTPEAAVEAAKKIGGDKWVVKAQVHAGGRGKAGGVKLVDSYEEVAAFTQNWLGKNLVTYQTDANGQPVAKILVESCTDIANELYLGAVVDRSTRRVVFMASTEGGVEIEKVAEETPELIHKAIIDPLVGAQPYQARELAFKLGLNPTQIKQFTKVFLGLSQMFHDYDFALLEINPLVITDEGNLHCLDGKIGIDSNAVYRQKKMQEFHDPSQEDEREAHAAKWELNYVALDGNVGCMVNGAGLAMGTMDIVNLHGGKPANFLDVGGGATKERVAEAFKIILSDSNVKAVLVNIFGGIVRCDMIAEGIIGAVEQVGVEVPVVVRLEGTNAEKGREVLANSGLDIIAATSLKDAAEQVVKAAEGK</sequence>
<name>A0A366JD43_9GAMM</name>
<dbReference type="GO" id="GO:0000287">
    <property type="term" value="F:magnesium ion binding"/>
    <property type="evidence" value="ECO:0007669"/>
    <property type="project" value="UniProtKB-UniRule"/>
</dbReference>
<dbReference type="Gene3D" id="3.40.50.261">
    <property type="entry name" value="Succinyl-CoA synthetase domains"/>
    <property type="match status" value="1"/>
</dbReference>
<dbReference type="PANTHER" id="PTHR11815">
    <property type="entry name" value="SUCCINYL-COA SYNTHETASE BETA CHAIN"/>
    <property type="match status" value="1"/>
</dbReference>
<feature type="binding site" evidence="10">
    <location>
        <begin position="321"/>
        <end position="323"/>
    </location>
    <ligand>
        <name>substrate</name>
        <note>ligand shared with subunit alpha</note>
    </ligand>
</feature>
<dbReference type="InterPro" id="IPR013815">
    <property type="entry name" value="ATP_grasp_subdomain_1"/>
</dbReference>
<dbReference type="RefSeq" id="WP_113915871.1">
    <property type="nucleotide sequence ID" value="NZ_QNSE01000004.1"/>
</dbReference>
<evidence type="ECO:0000313" key="12">
    <source>
        <dbReference type="EMBL" id="RBP84214.1"/>
    </source>
</evidence>
<evidence type="ECO:0000256" key="4">
    <source>
        <dbReference type="ARBA" id="ARBA00022723"/>
    </source>
</evidence>
<dbReference type="GO" id="GO:0005524">
    <property type="term" value="F:ATP binding"/>
    <property type="evidence" value="ECO:0007669"/>
    <property type="project" value="UniProtKB-UniRule"/>
</dbReference>
<comment type="caution">
    <text evidence="12">The sequence shown here is derived from an EMBL/GenBank/DDBJ whole genome shotgun (WGS) entry which is preliminary data.</text>
</comment>
<keyword evidence="6 10" id="KW-0067">ATP-binding</keyword>
<comment type="function">
    <text evidence="10">Succinyl-CoA synthetase functions in the citric acid cycle (TCA), coupling the hydrolysis of succinyl-CoA to the synthesis of either ATP or GTP and thus represents the only step of substrate-level phosphorylation in the TCA. The beta subunit provides nucleotide specificity of the enzyme and binds the substrate succinate, while the binding sites for coenzyme A and phosphate are found in the alpha subunit.</text>
</comment>
<dbReference type="Proteomes" id="UP000252792">
    <property type="component" value="Unassembled WGS sequence"/>
</dbReference>
<dbReference type="EC" id="6.2.1.5" evidence="10"/>
<accession>A0A366JD43</accession>
<evidence type="ECO:0000256" key="7">
    <source>
        <dbReference type="ARBA" id="ARBA00022842"/>
    </source>
</evidence>
<keyword evidence="2 10" id="KW-0816">Tricarboxylic acid cycle</keyword>
<comment type="subunit">
    <text evidence="10">Heterotetramer of two alpha and two beta subunits.</text>
</comment>
<evidence type="ECO:0000256" key="1">
    <source>
        <dbReference type="ARBA" id="ARBA00009182"/>
    </source>
</evidence>
<keyword evidence="13" id="KW-1185">Reference proteome</keyword>
<dbReference type="FunFam" id="3.40.50.261:FF:000001">
    <property type="entry name" value="Succinate--CoA ligase [ADP-forming] subunit beta"/>
    <property type="match status" value="1"/>
</dbReference>
<feature type="binding site" evidence="10">
    <location>
        <begin position="53"/>
        <end position="55"/>
    </location>
    <ligand>
        <name>ATP</name>
        <dbReference type="ChEBI" id="CHEBI:30616"/>
    </ligand>
</feature>
<feature type="binding site" evidence="10">
    <location>
        <position position="102"/>
    </location>
    <ligand>
        <name>ATP</name>
        <dbReference type="ChEBI" id="CHEBI:30616"/>
    </ligand>
</feature>
<evidence type="ECO:0000256" key="3">
    <source>
        <dbReference type="ARBA" id="ARBA00022598"/>
    </source>
</evidence>
<dbReference type="NCBIfam" id="NF001913">
    <property type="entry name" value="PRK00696.1"/>
    <property type="match status" value="1"/>
</dbReference>
<dbReference type="InterPro" id="IPR017866">
    <property type="entry name" value="Succ-CoA_synthase_bsu_CS"/>
</dbReference>
<evidence type="ECO:0000256" key="2">
    <source>
        <dbReference type="ARBA" id="ARBA00022532"/>
    </source>
</evidence>
<dbReference type="Gene3D" id="3.30.1490.20">
    <property type="entry name" value="ATP-grasp fold, A domain"/>
    <property type="match status" value="1"/>
</dbReference>
<comment type="similarity">
    <text evidence="1 10">Belongs to the succinate/malate CoA ligase beta subunit family.</text>
</comment>
<comment type="catalytic activity">
    <reaction evidence="9">
        <text>GTP + succinate + CoA = succinyl-CoA + GDP + phosphate</text>
        <dbReference type="Rhea" id="RHEA:22120"/>
        <dbReference type="ChEBI" id="CHEBI:30031"/>
        <dbReference type="ChEBI" id="CHEBI:37565"/>
        <dbReference type="ChEBI" id="CHEBI:43474"/>
        <dbReference type="ChEBI" id="CHEBI:57287"/>
        <dbReference type="ChEBI" id="CHEBI:57292"/>
        <dbReference type="ChEBI" id="CHEBI:58189"/>
    </reaction>
    <physiologicalReaction direction="right-to-left" evidence="9">
        <dbReference type="Rhea" id="RHEA:22122"/>
    </physiologicalReaction>
</comment>
<dbReference type="GO" id="GO:0004776">
    <property type="term" value="F:succinate-CoA ligase (GDP-forming) activity"/>
    <property type="evidence" value="ECO:0007669"/>
    <property type="project" value="RHEA"/>
</dbReference>
<gene>
    <name evidence="10" type="primary">sucC</name>
    <name evidence="12" type="ORF">DFP80_104117</name>
</gene>